<evidence type="ECO:0000256" key="2">
    <source>
        <dbReference type="ARBA" id="ARBA00022645"/>
    </source>
</evidence>
<evidence type="ECO:0000259" key="6">
    <source>
        <dbReference type="Pfam" id="PF03717"/>
    </source>
</evidence>
<feature type="domain" description="Penicillin-binding protein dimerisation" evidence="6">
    <location>
        <begin position="28"/>
        <end position="244"/>
    </location>
</feature>
<organism evidence="7 8">
    <name type="scientific">Luteolibacter flavescens</name>
    <dbReference type="NCBI Taxonomy" id="1859460"/>
    <lineage>
        <taxon>Bacteria</taxon>
        <taxon>Pseudomonadati</taxon>
        <taxon>Verrucomicrobiota</taxon>
        <taxon>Verrucomicrobiia</taxon>
        <taxon>Verrucomicrobiales</taxon>
        <taxon>Verrucomicrobiaceae</taxon>
        <taxon>Luteolibacter</taxon>
    </lineage>
</organism>
<dbReference type="EMBL" id="JAPDDS010000004">
    <property type="protein sequence ID" value="MCW1884832.1"/>
    <property type="molecule type" value="Genomic_DNA"/>
</dbReference>
<gene>
    <name evidence="7" type="ORF">OKA04_08840</name>
</gene>
<proteinExistence type="predicted"/>
<evidence type="ECO:0000256" key="4">
    <source>
        <dbReference type="SAM" id="MobiDB-lite"/>
    </source>
</evidence>
<comment type="caution">
    <text evidence="7">The sequence shown here is derived from an EMBL/GenBank/DDBJ whole genome shotgun (WGS) entry which is preliminary data.</text>
</comment>
<dbReference type="Proteomes" id="UP001207930">
    <property type="component" value="Unassembled WGS sequence"/>
</dbReference>
<dbReference type="Gene3D" id="3.40.710.10">
    <property type="entry name" value="DD-peptidase/beta-lactamase superfamily"/>
    <property type="match status" value="1"/>
</dbReference>
<keyword evidence="2" id="KW-0121">Carboxypeptidase</keyword>
<dbReference type="Gene3D" id="3.90.1310.10">
    <property type="entry name" value="Penicillin-binding protein 2a (Domain 2)"/>
    <property type="match status" value="1"/>
</dbReference>
<feature type="region of interest" description="Disordered" evidence="4">
    <location>
        <begin position="604"/>
        <end position="625"/>
    </location>
</feature>
<dbReference type="SUPFAM" id="SSF56519">
    <property type="entry name" value="Penicillin binding protein dimerisation domain"/>
    <property type="match status" value="1"/>
</dbReference>
<evidence type="ECO:0000256" key="1">
    <source>
        <dbReference type="ARBA" id="ARBA00004370"/>
    </source>
</evidence>
<dbReference type="PANTHER" id="PTHR30627:SF1">
    <property type="entry name" value="PEPTIDOGLYCAN D,D-TRANSPEPTIDASE FTSI"/>
    <property type="match status" value="1"/>
</dbReference>
<dbReference type="Pfam" id="PF03717">
    <property type="entry name" value="PBP_dimer"/>
    <property type="match status" value="1"/>
</dbReference>
<evidence type="ECO:0000256" key="3">
    <source>
        <dbReference type="ARBA" id="ARBA00023136"/>
    </source>
</evidence>
<sequence length="625" mass="68756">MIQIQVWDRKHYANKARQTFERREVLAGLRGTIVDRNEEVLAKSMPVASVFVDLNHLTDPLLVSFPLAYERASAEADWETLSPQDRKSRVYAERSVILKDAEDMPPGTLVEKGIAQAVSLLARPLGMKREDMHSQIKKAVDRRSMEFCLVKDRPADDIERVREIISKHWLEGFFLRESFKRWYTSPDLATHVVGFTGEQEDIDENGRKTFRPVGKFGIESALEEYLAGSDGWQEHRRAPNGARIPGDTSSLKPPRAGLDVQLTLDMGVQAIVEEELDAALTDWESKRGCIIVMDPKTSEILGMASRPHFNLNTLKDIGKDQRGMNFAMQAIYEPGSTIKIVAAAAAMNERLVTPQTSIFCHNGLYQQGKVRVPDHHPYGYLSVEGVLAKSSNIGAYKLGQQLGSGRFYEYMADFGFGKKSGILLSGESRGVVRNSGNPVDFSRATYGYALAVTPLQVASAYCAIASDGKLRKPHIVKSITANNGVVVEEFEPEVVSEVLRPETAKAMRGALQKVVDVKGTALQAKVPGYSGAGKTGTAVRIEKGRYQAGHYTVSYAGMLPAKDPAFVCVVVIDDPLTTKVSRYGGTIAAPVFAKVGTRLAAHMNLTPDEPVEEKDKDKLAGTKKP</sequence>
<dbReference type="RefSeq" id="WP_264500789.1">
    <property type="nucleotide sequence ID" value="NZ_JAPDDS010000004.1"/>
</dbReference>
<protein>
    <submittedName>
        <fullName evidence="7">Penicillin-binding protein 2</fullName>
    </submittedName>
</protein>
<feature type="domain" description="Penicillin-binding protein transpeptidase" evidence="5">
    <location>
        <begin position="288"/>
        <end position="595"/>
    </location>
</feature>
<dbReference type="InterPro" id="IPR012338">
    <property type="entry name" value="Beta-lactam/transpept-like"/>
</dbReference>
<keyword evidence="8" id="KW-1185">Reference proteome</keyword>
<accession>A0ABT3FMN1</accession>
<dbReference type="Gene3D" id="3.30.450.330">
    <property type="match status" value="1"/>
</dbReference>
<comment type="subcellular location">
    <subcellularLocation>
        <location evidence="1">Membrane</location>
    </subcellularLocation>
</comment>
<evidence type="ECO:0000259" key="5">
    <source>
        <dbReference type="Pfam" id="PF00905"/>
    </source>
</evidence>
<evidence type="ECO:0000313" key="7">
    <source>
        <dbReference type="EMBL" id="MCW1884832.1"/>
    </source>
</evidence>
<dbReference type="Pfam" id="PF00905">
    <property type="entry name" value="Transpeptidase"/>
    <property type="match status" value="1"/>
</dbReference>
<keyword evidence="3" id="KW-0472">Membrane</keyword>
<evidence type="ECO:0000313" key="8">
    <source>
        <dbReference type="Proteomes" id="UP001207930"/>
    </source>
</evidence>
<dbReference type="PANTHER" id="PTHR30627">
    <property type="entry name" value="PEPTIDOGLYCAN D,D-TRANSPEPTIDASE"/>
    <property type="match status" value="1"/>
</dbReference>
<keyword evidence="2" id="KW-0378">Hydrolase</keyword>
<dbReference type="InterPro" id="IPR001460">
    <property type="entry name" value="PCN-bd_Tpept"/>
</dbReference>
<dbReference type="InterPro" id="IPR036138">
    <property type="entry name" value="PBP_dimer_sf"/>
</dbReference>
<reference evidence="7 8" key="1">
    <citation type="submission" date="2022-10" db="EMBL/GenBank/DDBJ databases">
        <title>Luteolibacter flavescens strain MCCC 1K03193, whole genome shotgun sequencing project.</title>
        <authorList>
            <person name="Zhao G."/>
            <person name="Shen L."/>
        </authorList>
    </citation>
    <scope>NUCLEOTIDE SEQUENCE [LARGE SCALE GENOMIC DNA]</scope>
    <source>
        <strain evidence="7 8">MCCC 1K03193</strain>
    </source>
</reference>
<name>A0ABT3FMN1_9BACT</name>
<dbReference type="SUPFAM" id="SSF56601">
    <property type="entry name" value="beta-lactamase/transpeptidase-like"/>
    <property type="match status" value="1"/>
</dbReference>
<keyword evidence="2" id="KW-0645">Protease</keyword>
<dbReference type="InterPro" id="IPR050515">
    <property type="entry name" value="Beta-lactam/transpept"/>
</dbReference>
<feature type="compositionally biased region" description="Basic and acidic residues" evidence="4">
    <location>
        <begin position="613"/>
        <end position="625"/>
    </location>
</feature>
<dbReference type="InterPro" id="IPR005311">
    <property type="entry name" value="PBP_dimer"/>
</dbReference>